<dbReference type="PANTHER" id="PTHR46967:SF1">
    <property type="entry name" value="KERATIN-ASSOCIATED PROTEIN 16-1-LIKE"/>
    <property type="match status" value="1"/>
</dbReference>
<evidence type="ECO:0000256" key="1">
    <source>
        <dbReference type="SAM" id="Phobius"/>
    </source>
</evidence>
<organism evidence="3 4">
    <name type="scientific">Desmophyllum pertusum</name>
    <dbReference type="NCBI Taxonomy" id="174260"/>
    <lineage>
        <taxon>Eukaryota</taxon>
        <taxon>Metazoa</taxon>
        <taxon>Cnidaria</taxon>
        <taxon>Anthozoa</taxon>
        <taxon>Hexacorallia</taxon>
        <taxon>Scleractinia</taxon>
        <taxon>Caryophylliina</taxon>
        <taxon>Caryophylliidae</taxon>
        <taxon>Desmophyllum</taxon>
    </lineage>
</organism>
<keyword evidence="1" id="KW-1133">Transmembrane helix</keyword>
<dbReference type="AlphaFoldDB" id="A0A9X0D2E2"/>
<keyword evidence="1" id="KW-0472">Membrane</keyword>
<dbReference type="Gene3D" id="2.10.50.10">
    <property type="entry name" value="Tumor Necrosis Factor Receptor, subunit A, domain 2"/>
    <property type="match status" value="1"/>
</dbReference>
<comment type="caution">
    <text evidence="3">The sequence shown here is derived from an EMBL/GenBank/DDBJ whole genome shotgun (WGS) entry which is preliminary data.</text>
</comment>
<evidence type="ECO:0000259" key="2">
    <source>
        <dbReference type="Pfam" id="PF07699"/>
    </source>
</evidence>
<dbReference type="InterPro" id="IPR009030">
    <property type="entry name" value="Growth_fac_rcpt_cys_sf"/>
</dbReference>
<evidence type="ECO:0000313" key="3">
    <source>
        <dbReference type="EMBL" id="KAJ7384702.1"/>
    </source>
</evidence>
<reference evidence="3" key="1">
    <citation type="submission" date="2023-01" db="EMBL/GenBank/DDBJ databases">
        <title>Genome assembly of the deep-sea coral Lophelia pertusa.</title>
        <authorList>
            <person name="Herrera S."/>
            <person name="Cordes E."/>
        </authorList>
    </citation>
    <scope>NUCLEOTIDE SEQUENCE</scope>
    <source>
        <strain evidence="3">USNM1676648</strain>
        <tissue evidence="3">Polyp</tissue>
    </source>
</reference>
<evidence type="ECO:0000313" key="4">
    <source>
        <dbReference type="Proteomes" id="UP001163046"/>
    </source>
</evidence>
<gene>
    <name evidence="3" type="ORF">OS493_020286</name>
</gene>
<dbReference type="SMART" id="SM01411">
    <property type="entry name" value="Ephrin_rec_like"/>
    <property type="match status" value="2"/>
</dbReference>
<feature type="domain" description="Tyrosine-protein kinase ephrin type A/B receptor-like" evidence="2">
    <location>
        <begin position="57"/>
        <end position="99"/>
    </location>
</feature>
<feature type="transmembrane region" description="Helical" evidence="1">
    <location>
        <begin position="125"/>
        <end position="145"/>
    </location>
</feature>
<dbReference type="PANTHER" id="PTHR46967">
    <property type="entry name" value="INSULIN-LIKE GROWTH FACTOR BINDING PROTEIN,N-TERMINAL"/>
    <property type="match status" value="1"/>
</dbReference>
<dbReference type="OrthoDB" id="5957972at2759"/>
<protein>
    <recommendedName>
        <fullName evidence="2">Tyrosine-protein kinase ephrin type A/B receptor-like domain-containing protein</fullName>
    </recommendedName>
</protein>
<keyword evidence="4" id="KW-1185">Reference proteome</keyword>
<sequence length="195" mass="20954">MVNSSLFLPPVMPHSIHQVSCDNCTVDTECPVHCSPGEFLSNSILCNPCPVGSHSPGTVLNKTMLQCARCPAGTYSSKTRSKACTPCEEDTFSTKTGSTLCTTCKNDFFTSIAGQASCSTLTIEFIVLTIFVFILIVAPLLILLIRNSSRTGLKEKCSLGFPLVEVKQKLCEDVKPKYSVQNDGYGRELAGATSA</sequence>
<keyword evidence="1" id="KW-0812">Transmembrane</keyword>
<name>A0A9X0D2E2_9CNID</name>
<proteinExistence type="predicted"/>
<dbReference type="InterPro" id="IPR011641">
    <property type="entry name" value="Tyr-kin_ephrin_A/B_rcpt-like"/>
</dbReference>
<dbReference type="Proteomes" id="UP001163046">
    <property type="component" value="Unassembled WGS sequence"/>
</dbReference>
<dbReference type="EMBL" id="MU825885">
    <property type="protein sequence ID" value="KAJ7384702.1"/>
    <property type="molecule type" value="Genomic_DNA"/>
</dbReference>
<dbReference type="Pfam" id="PF07699">
    <property type="entry name" value="Ephrin_rec_like"/>
    <property type="match status" value="1"/>
</dbReference>
<dbReference type="SUPFAM" id="SSF57184">
    <property type="entry name" value="Growth factor receptor domain"/>
    <property type="match status" value="1"/>
</dbReference>
<accession>A0A9X0D2E2</accession>